<feature type="transmembrane region" description="Helical" evidence="16">
    <location>
        <begin position="239"/>
        <end position="260"/>
    </location>
</feature>
<evidence type="ECO:0000256" key="6">
    <source>
        <dbReference type="ARBA" id="ARBA00022984"/>
    </source>
</evidence>
<evidence type="ECO:0000256" key="12">
    <source>
        <dbReference type="ARBA" id="ARBA00041185"/>
    </source>
</evidence>
<dbReference type="PANTHER" id="PTHR30474">
    <property type="entry name" value="CELL CYCLE PROTEIN"/>
    <property type="match status" value="1"/>
</dbReference>
<evidence type="ECO:0000256" key="10">
    <source>
        <dbReference type="ARBA" id="ARBA00033270"/>
    </source>
</evidence>
<evidence type="ECO:0000256" key="1">
    <source>
        <dbReference type="ARBA" id="ARBA00004141"/>
    </source>
</evidence>
<evidence type="ECO:0000256" key="2">
    <source>
        <dbReference type="ARBA" id="ARBA00022676"/>
    </source>
</evidence>
<evidence type="ECO:0000256" key="7">
    <source>
        <dbReference type="ARBA" id="ARBA00022989"/>
    </source>
</evidence>
<comment type="subcellular location">
    <subcellularLocation>
        <location evidence="1">Membrane</location>
        <topology evidence="1">Multi-pass membrane protein</topology>
    </subcellularLocation>
</comment>
<dbReference type="Proteomes" id="UP000176191">
    <property type="component" value="Unassembled WGS sequence"/>
</dbReference>
<evidence type="ECO:0000256" key="15">
    <source>
        <dbReference type="ARBA" id="ARBA00049902"/>
    </source>
</evidence>
<comment type="caution">
    <text evidence="17">The sequence shown here is derived from an EMBL/GenBank/DDBJ whole genome shotgun (WGS) entry which is preliminary data.</text>
</comment>
<dbReference type="GO" id="GO:0008360">
    <property type="term" value="P:regulation of cell shape"/>
    <property type="evidence" value="ECO:0007669"/>
    <property type="project" value="UniProtKB-KW"/>
</dbReference>
<dbReference type="Pfam" id="PF01098">
    <property type="entry name" value="FTSW_RODA_SPOVE"/>
    <property type="match status" value="1"/>
</dbReference>
<evidence type="ECO:0000256" key="13">
    <source>
        <dbReference type="ARBA" id="ARBA00041418"/>
    </source>
</evidence>
<comment type="similarity">
    <text evidence="11">Belongs to the SEDS family. FtsW subfamily.</text>
</comment>
<dbReference type="GO" id="GO:0032153">
    <property type="term" value="C:cell division site"/>
    <property type="evidence" value="ECO:0007669"/>
    <property type="project" value="TreeGrafter"/>
</dbReference>
<keyword evidence="3" id="KW-0808">Transferase</keyword>
<sequence length="299" mass="32116">LVISRFHPQFFAKMAPLVMVVGLILLLLVAIPGIGTKVMGARRWLIVPGVKFQPAELIKLIEIIYLSLWLQAKKVTLLQFGIFTALVGGLIMLEPDMGTTLVVVALAITMYFLAGYPLRHFVLVGGVGIVVGIIFIVTSSYRLDRVKTFFNPTIDPQGSSYHIRQVLLALGSGGMTGVGIGRSRQKYEYLPEATTDSIFAVAGEELGFIGAGLLILAFLYLLSLIFQLAAHTHDSYSKLLVAGVGAWFSLQFILNLAAMVALTPLTGVPLPLVSYGGSALVTMLAGIGIVLAVARTEKL</sequence>
<evidence type="ECO:0000256" key="14">
    <source>
        <dbReference type="ARBA" id="ARBA00044770"/>
    </source>
</evidence>
<feature type="transmembrane region" description="Helical" evidence="16">
    <location>
        <begin position="97"/>
        <end position="114"/>
    </location>
</feature>
<keyword evidence="2" id="KW-0328">Glycosyltransferase</keyword>
<evidence type="ECO:0000256" key="9">
    <source>
        <dbReference type="ARBA" id="ARBA00032370"/>
    </source>
</evidence>
<dbReference type="EC" id="2.4.99.28" evidence="14"/>
<dbReference type="PANTHER" id="PTHR30474:SF2">
    <property type="entry name" value="PEPTIDOGLYCAN GLYCOSYLTRANSFERASE FTSW-RELATED"/>
    <property type="match status" value="1"/>
</dbReference>
<dbReference type="EMBL" id="MFAK01000019">
    <property type="protein sequence ID" value="OGD74977.1"/>
    <property type="molecule type" value="Genomic_DNA"/>
</dbReference>
<keyword evidence="4 16" id="KW-0812">Transmembrane</keyword>
<keyword evidence="6" id="KW-0573">Peptidoglycan synthesis</keyword>
<proteinExistence type="inferred from homology"/>
<protein>
    <recommendedName>
        <fullName evidence="12">Probable peptidoglycan glycosyltransferase FtsW</fullName>
        <ecNumber evidence="14">2.4.99.28</ecNumber>
    </recommendedName>
    <alternativeName>
        <fullName evidence="13">Cell division protein FtsW</fullName>
    </alternativeName>
    <alternativeName>
        <fullName evidence="10">Cell wall polymerase</fullName>
    </alternativeName>
    <alternativeName>
        <fullName evidence="9">Peptidoglycan polymerase</fullName>
    </alternativeName>
</protein>
<feature type="transmembrane region" description="Helical" evidence="16">
    <location>
        <begin position="75"/>
        <end position="91"/>
    </location>
</feature>
<evidence type="ECO:0000256" key="16">
    <source>
        <dbReference type="SAM" id="Phobius"/>
    </source>
</evidence>
<accession>A0A1F5F5P6</accession>
<feature type="transmembrane region" description="Helical" evidence="16">
    <location>
        <begin position="206"/>
        <end position="227"/>
    </location>
</feature>
<dbReference type="AlphaFoldDB" id="A0A1F5F5P6"/>
<evidence type="ECO:0000313" key="18">
    <source>
        <dbReference type="Proteomes" id="UP000176191"/>
    </source>
</evidence>
<dbReference type="InterPro" id="IPR001182">
    <property type="entry name" value="FtsW/RodA"/>
</dbReference>
<gene>
    <name evidence="17" type="ORF">A2228_00820</name>
</gene>
<comment type="catalytic activity">
    <reaction evidence="15">
        <text>[GlcNAc-(1-&gt;4)-Mur2Ac(oyl-L-Ala-gamma-D-Glu-L-Lys-D-Ala-D-Ala)](n)-di-trans,octa-cis-undecaprenyl diphosphate + beta-D-GlcNAc-(1-&gt;4)-Mur2Ac(oyl-L-Ala-gamma-D-Glu-L-Lys-D-Ala-D-Ala)-di-trans,octa-cis-undecaprenyl diphosphate = [GlcNAc-(1-&gt;4)-Mur2Ac(oyl-L-Ala-gamma-D-Glu-L-Lys-D-Ala-D-Ala)](n+1)-di-trans,octa-cis-undecaprenyl diphosphate + di-trans,octa-cis-undecaprenyl diphosphate + H(+)</text>
        <dbReference type="Rhea" id="RHEA:23708"/>
        <dbReference type="Rhea" id="RHEA-COMP:9602"/>
        <dbReference type="Rhea" id="RHEA-COMP:9603"/>
        <dbReference type="ChEBI" id="CHEBI:15378"/>
        <dbReference type="ChEBI" id="CHEBI:58405"/>
        <dbReference type="ChEBI" id="CHEBI:60033"/>
        <dbReference type="ChEBI" id="CHEBI:78435"/>
        <dbReference type="EC" id="2.4.99.28"/>
    </reaction>
</comment>
<dbReference type="GO" id="GO:0008955">
    <property type="term" value="F:peptidoglycan glycosyltransferase activity"/>
    <property type="evidence" value="ECO:0007669"/>
    <property type="project" value="UniProtKB-EC"/>
</dbReference>
<keyword evidence="7 16" id="KW-1133">Transmembrane helix</keyword>
<evidence type="ECO:0000256" key="11">
    <source>
        <dbReference type="ARBA" id="ARBA00038053"/>
    </source>
</evidence>
<evidence type="ECO:0000256" key="5">
    <source>
        <dbReference type="ARBA" id="ARBA00022960"/>
    </source>
</evidence>
<keyword evidence="5" id="KW-0133">Cell shape</keyword>
<name>A0A1F5F5P6_9BACT</name>
<dbReference type="GO" id="GO:0005886">
    <property type="term" value="C:plasma membrane"/>
    <property type="evidence" value="ECO:0007669"/>
    <property type="project" value="TreeGrafter"/>
</dbReference>
<feature type="transmembrane region" description="Helical" evidence="16">
    <location>
        <begin position="14"/>
        <end position="34"/>
    </location>
</feature>
<feature type="transmembrane region" description="Helical" evidence="16">
    <location>
        <begin position="272"/>
        <end position="294"/>
    </location>
</feature>
<evidence type="ECO:0000313" key="17">
    <source>
        <dbReference type="EMBL" id="OGD74977.1"/>
    </source>
</evidence>
<feature type="transmembrane region" description="Helical" evidence="16">
    <location>
        <begin position="121"/>
        <end position="141"/>
    </location>
</feature>
<reference evidence="17 18" key="1">
    <citation type="journal article" date="2016" name="Nat. Commun.">
        <title>Thousands of microbial genomes shed light on interconnected biogeochemical processes in an aquifer system.</title>
        <authorList>
            <person name="Anantharaman K."/>
            <person name="Brown C.T."/>
            <person name="Hug L.A."/>
            <person name="Sharon I."/>
            <person name="Castelle C.J."/>
            <person name="Probst A.J."/>
            <person name="Thomas B.C."/>
            <person name="Singh A."/>
            <person name="Wilkins M.J."/>
            <person name="Karaoz U."/>
            <person name="Brodie E.L."/>
            <person name="Williams K.H."/>
            <person name="Hubbard S.S."/>
            <person name="Banfield J.F."/>
        </authorList>
    </citation>
    <scope>NUCLEOTIDE SEQUENCE [LARGE SCALE GENOMIC DNA]</scope>
</reference>
<dbReference type="GO" id="GO:0015648">
    <property type="term" value="F:lipid-linked peptidoglycan transporter activity"/>
    <property type="evidence" value="ECO:0007669"/>
    <property type="project" value="TreeGrafter"/>
</dbReference>
<feature type="non-terminal residue" evidence="17">
    <location>
        <position position="1"/>
    </location>
</feature>
<dbReference type="GO" id="GO:0009252">
    <property type="term" value="P:peptidoglycan biosynthetic process"/>
    <property type="evidence" value="ECO:0007669"/>
    <property type="project" value="UniProtKB-KW"/>
</dbReference>
<keyword evidence="8 16" id="KW-0472">Membrane</keyword>
<evidence type="ECO:0000256" key="3">
    <source>
        <dbReference type="ARBA" id="ARBA00022679"/>
    </source>
</evidence>
<evidence type="ECO:0000256" key="4">
    <source>
        <dbReference type="ARBA" id="ARBA00022692"/>
    </source>
</evidence>
<organism evidence="17 18">
    <name type="scientific">Candidatus Collierbacteria bacterium RIFOXYA2_FULL_46_10</name>
    <dbReference type="NCBI Taxonomy" id="1817726"/>
    <lineage>
        <taxon>Bacteria</taxon>
        <taxon>Candidatus Collieribacteriota</taxon>
    </lineage>
</organism>
<dbReference type="GO" id="GO:0051301">
    <property type="term" value="P:cell division"/>
    <property type="evidence" value="ECO:0007669"/>
    <property type="project" value="InterPro"/>
</dbReference>
<evidence type="ECO:0000256" key="8">
    <source>
        <dbReference type="ARBA" id="ARBA00023136"/>
    </source>
</evidence>